<feature type="compositionally biased region" description="Gly residues" evidence="1">
    <location>
        <begin position="95"/>
        <end position="122"/>
    </location>
</feature>
<evidence type="ECO:0000313" key="3">
    <source>
        <dbReference type="Proteomes" id="UP000245999"/>
    </source>
</evidence>
<keyword evidence="3" id="KW-1185">Reference proteome</keyword>
<dbReference type="AlphaFoldDB" id="A0A2Z3GKP3"/>
<feature type="region of interest" description="Disordered" evidence="1">
    <location>
        <begin position="77"/>
        <end position="122"/>
    </location>
</feature>
<evidence type="ECO:0008006" key="4">
    <source>
        <dbReference type="Google" id="ProtNLM"/>
    </source>
</evidence>
<dbReference type="PROSITE" id="PS51257">
    <property type="entry name" value="PROKAR_LIPOPROTEIN"/>
    <property type="match status" value="1"/>
</dbReference>
<name>A0A2Z3GKP3_9BACT</name>
<protein>
    <recommendedName>
        <fullName evidence="4">Neuropeptide-like protein 29</fullName>
    </recommendedName>
</protein>
<gene>
    <name evidence="2" type="ORF">DDQ68_00985</name>
</gene>
<dbReference type="Proteomes" id="UP000245999">
    <property type="component" value="Chromosome"/>
</dbReference>
<dbReference type="KEGG" id="hnv:DDQ68_00985"/>
<dbReference type="EMBL" id="CP029145">
    <property type="protein sequence ID" value="AWM31485.1"/>
    <property type="molecule type" value="Genomic_DNA"/>
</dbReference>
<evidence type="ECO:0000256" key="1">
    <source>
        <dbReference type="SAM" id="MobiDB-lite"/>
    </source>
</evidence>
<accession>A0A2Z3GKP3</accession>
<organism evidence="2 3">
    <name type="scientific">Hymenobacter nivis</name>
    <dbReference type="NCBI Taxonomy" id="1850093"/>
    <lineage>
        <taxon>Bacteria</taxon>
        <taxon>Pseudomonadati</taxon>
        <taxon>Bacteroidota</taxon>
        <taxon>Cytophagia</taxon>
        <taxon>Cytophagales</taxon>
        <taxon>Hymenobacteraceae</taxon>
        <taxon>Hymenobacter</taxon>
    </lineage>
</organism>
<proteinExistence type="predicted"/>
<sequence>MKAKSMVFALVLFVVLLSGCTASIGAGGYYGGSGYGYGSPGYGYGYGGPGYYARPYYGYGPRTNVIVVPNRGGAYRGSHGHYSDGRGNGNPRAGFNGGGGPRGGFGGGVPRGGFGGRGGRGR</sequence>
<evidence type="ECO:0000313" key="2">
    <source>
        <dbReference type="EMBL" id="AWM31485.1"/>
    </source>
</evidence>
<reference evidence="3" key="1">
    <citation type="submission" date="2018-04" db="EMBL/GenBank/DDBJ databases">
        <title>Complete genome of Antarctic heterotrophic bacterium Hymenobacter nivis.</title>
        <authorList>
            <person name="Terashima M."/>
        </authorList>
    </citation>
    <scope>NUCLEOTIDE SEQUENCE [LARGE SCALE GENOMIC DNA]</scope>
    <source>
        <strain evidence="3">NBRC 111535</strain>
    </source>
</reference>
<dbReference type="RefSeq" id="WP_109652122.1">
    <property type="nucleotide sequence ID" value="NZ_CP029145.1"/>
</dbReference>